<dbReference type="InterPro" id="IPR027417">
    <property type="entry name" value="P-loop_NTPase"/>
</dbReference>
<reference evidence="2" key="1">
    <citation type="journal article" date="2014" name="Front. Microbiol.">
        <title>High frequency of phylogenetically diverse reductive dehalogenase-homologous genes in deep subseafloor sedimentary metagenomes.</title>
        <authorList>
            <person name="Kawai M."/>
            <person name="Futagami T."/>
            <person name="Toyoda A."/>
            <person name="Takaki Y."/>
            <person name="Nishi S."/>
            <person name="Hori S."/>
            <person name="Arai W."/>
            <person name="Tsubouchi T."/>
            <person name="Morono Y."/>
            <person name="Uchiyama I."/>
            <person name="Ito T."/>
            <person name="Fujiyama A."/>
            <person name="Inagaki F."/>
            <person name="Takami H."/>
        </authorList>
    </citation>
    <scope>NUCLEOTIDE SEQUENCE</scope>
    <source>
        <strain evidence="2">Expedition CK06-06</strain>
    </source>
</reference>
<dbReference type="Pfam" id="PF00037">
    <property type="entry name" value="Fer4"/>
    <property type="match status" value="2"/>
</dbReference>
<evidence type="ECO:0000313" key="2">
    <source>
        <dbReference type="EMBL" id="GAI44734.1"/>
    </source>
</evidence>
<feature type="domain" description="4Fe-4S ferredoxin-type" evidence="1">
    <location>
        <begin position="27"/>
        <end position="56"/>
    </location>
</feature>
<comment type="caution">
    <text evidence="2">The sequence shown here is derived from an EMBL/GenBank/DDBJ whole genome shotgun (WGS) entry which is preliminary data.</text>
</comment>
<protein>
    <recommendedName>
        <fullName evidence="1">4Fe-4S ferredoxin-type domain-containing protein</fullName>
    </recommendedName>
</protein>
<dbReference type="AlphaFoldDB" id="X1QN88"/>
<gene>
    <name evidence="2" type="ORF">S06H3_46940</name>
</gene>
<dbReference type="PANTHER" id="PTHR43534:SF1">
    <property type="entry name" value="4FE-4S CLUSTER CONTAINING PARA FAMILY ATPASE PROTEIN"/>
    <property type="match status" value="1"/>
</dbReference>
<dbReference type="InterPro" id="IPR017896">
    <property type="entry name" value="4Fe4S_Fe-S-bd"/>
</dbReference>
<organism evidence="2">
    <name type="scientific">marine sediment metagenome</name>
    <dbReference type="NCBI Taxonomy" id="412755"/>
    <lineage>
        <taxon>unclassified sequences</taxon>
        <taxon>metagenomes</taxon>
        <taxon>ecological metagenomes</taxon>
    </lineage>
</organism>
<dbReference type="PROSITE" id="PS51379">
    <property type="entry name" value="4FE4S_FER_2"/>
    <property type="match status" value="2"/>
</dbReference>
<evidence type="ECO:0000259" key="1">
    <source>
        <dbReference type="PROSITE" id="PS51379"/>
    </source>
</evidence>
<dbReference type="SUPFAM" id="SSF54862">
    <property type="entry name" value="4Fe-4S ferredoxins"/>
    <property type="match status" value="1"/>
</dbReference>
<name>X1QN88_9ZZZZ</name>
<dbReference type="Gene3D" id="3.40.50.300">
    <property type="entry name" value="P-loop containing nucleotide triphosphate hydrolases"/>
    <property type="match status" value="1"/>
</dbReference>
<dbReference type="PROSITE" id="PS00198">
    <property type="entry name" value="4FE4S_FER_1"/>
    <property type="match status" value="1"/>
</dbReference>
<feature type="domain" description="4Fe-4S ferredoxin-type" evidence="1">
    <location>
        <begin position="2"/>
        <end position="26"/>
    </location>
</feature>
<sequence length="230" mass="25135">LNLAVIDPLKCIQCGLCEEKCRFGAINDFEVDSIHCEGCKVCVQICPVQAIDFVERICGHAYISETKYGPMSHAKLIPGMETSGKLVVLVRQNAKRLAEEGGFELVLVDGPPGIGCPVIASLSDIDKGLVVVEPTLSGIHDLKRALKLLDHFEVESLVCINKYDLNHDNTKAIRGFCFERGIDVMGLIPFDPMVTKAMVVGQPIVEFDPDAAASQALRKMWSEVKGHLES</sequence>
<dbReference type="PANTHER" id="PTHR43534">
    <property type="entry name" value="MIND SUPERFAMILY P-LOOP ATPASE CONTAINING AN INSERTED FERREDOXIN DOMAIN"/>
    <property type="match status" value="1"/>
</dbReference>
<feature type="non-terminal residue" evidence="2">
    <location>
        <position position="1"/>
    </location>
</feature>
<dbReference type="InterPro" id="IPR017900">
    <property type="entry name" value="4Fe4S_Fe_S_CS"/>
</dbReference>
<proteinExistence type="predicted"/>
<dbReference type="EMBL" id="BARV01029440">
    <property type="protein sequence ID" value="GAI44734.1"/>
    <property type="molecule type" value="Genomic_DNA"/>
</dbReference>
<dbReference type="SUPFAM" id="SSF52540">
    <property type="entry name" value="P-loop containing nucleoside triphosphate hydrolases"/>
    <property type="match status" value="1"/>
</dbReference>
<dbReference type="Gene3D" id="3.30.70.20">
    <property type="match status" value="1"/>
</dbReference>
<accession>X1QN88</accession>